<keyword evidence="3" id="KW-1185">Reference proteome</keyword>
<feature type="region of interest" description="Disordered" evidence="1">
    <location>
        <begin position="372"/>
        <end position="402"/>
    </location>
</feature>
<gene>
    <name evidence="2" type="ORF">PG997_013310</name>
</gene>
<evidence type="ECO:0000313" key="3">
    <source>
        <dbReference type="Proteomes" id="UP001433268"/>
    </source>
</evidence>
<accession>A0ABR1V5V8</accession>
<reference evidence="2 3" key="1">
    <citation type="submission" date="2023-01" db="EMBL/GenBank/DDBJ databases">
        <title>Analysis of 21 Apiospora genomes using comparative genomics revels a genus with tremendous synthesis potential of carbohydrate active enzymes and secondary metabolites.</title>
        <authorList>
            <person name="Sorensen T."/>
        </authorList>
    </citation>
    <scope>NUCLEOTIDE SEQUENCE [LARGE SCALE GENOMIC DNA]</scope>
    <source>
        <strain evidence="2 3">CBS 114990</strain>
    </source>
</reference>
<organism evidence="2 3">
    <name type="scientific">Apiospora hydei</name>
    <dbReference type="NCBI Taxonomy" id="1337664"/>
    <lineage>
        <taxon>Eukaryota</taxon>
        <taxon>Fungi</taxon>
        <taxon>Dikarya</taxon>
        <taxon>Ascomycota</taxon>
        <taxon>Pezizomycotina</taxon>
        <taxon>Sordariomycetes</taxon>
        <taxon>Xylariomycetidae</taxon>
        <taxon>Amphisphaeriales</taxon>
        <taxon>Apiosporaceae</taxon>
        <taxon>Apiospora</taxon>
    </lineage>
</organism>
<proteinExistence type="predicted"/>
<name>A0ABR1V5V8_9PEZI</name>
<dbReference type="Proteomes" id="UP001433268">
    <property type="component" value="Unassembled WGS sequence"/>
</dbReference>
<evidence type="ECO:0000256" key="1">
    <source>
        <dbReference type="SAM" id="MobiDB-lite"/>
    </source>
</evidence>
<dbReference type="RefSeq" id="XP_066663316.1">
    <property type="nucleotide sequence ID" value="XM_066817624.1"/>
</dbReference>
<sequence length="402" mass="46403">MSVSRAFYQEGNFCLNKHESWEPVKASIRSLSAVAAHLFKLKHPFIMVGEAAAFAMNVKWEDPTTVDLLVRASTLEKLKTVLAITNSWTEISSKTRIQSGYRNTQCRRRDACLLFKRNVSRGGPWCKYLRLWTEEAYGLKIDADSFIQIKPTFQLFEKAEQEDPIDERSTIRYIPETYVPTLPALLQATIRSINRGRQDQPYAYVDSLARLRALVKVNWLEEWPAREVVLEQCREGWQYTYLNGFFDSYTRPLPDQDGSRRERSLRLQCRRAARWASLDLYRRTGYDAEEEEPLPPLVPELMDLDADVDVDDRPMVPGSCHYYNSNSDDSDFDSDVDDQVQQAYPMEHFMARAESDKSSDYEAAIRAWHELEKEKSQVDLSPQARTGWEKPGNATRGPWGGS</sequence>
<dbReference type="GeneID" id="92050684"/>
<evidence type="ECO:0000313" key="2">
    <source>
        <dbReference type="EMBL" id="KAK8066563.1"/>
    </source>
</evidence>
<comment type="caution">
    <text evidence="2">The sequence shown here is derived from an EMBL/GenBank/DDBJ whole genome shotgun (WGS) entry which is preliminary data.</text>
</comment>
<dbReference type="EMBL" id="JAQQWN010000009">
    <property type="protein sequence ID" value="KAK8066563.1"/>
    <property type="molecule type" value="Genomic_DNA"/>
</dbReference>
<protein>
    <submittedName>
        <fullName evidence="2">Uncharacterized protein</fullName>
    </submittedName>
</protein>